<name>A0AAU9DKJ8_9LACO</name>
<dbReference type="PANTHER" id="PTHR47837:SF2">
    <property type="entry name" value="GTP PYROPHOSPHOKINASE YWAC"/>
    <property type="match status" value="1"/>
</dbReference>
<dbReference type="EMBL" id="AP026801">
    <property type="protein sequence ID" value="BDR56014.1"/>
    <property type="molecule type" value="Genomic_DNA"/>
</dbReference>
<dbReference type="GO" id="GO:0015969">
    <property type="term" value="P:guanosine tetraphosphate metabolic process"/>
    <property type="evidence" value="ECO:0007669"/>
    <property type="project" value="InterPro"/>
</dbReference>
<gene>
    <name evidence="3" type="primary">relA2</name>
    <name evidence="3" type="ORF">KIMC2_05760</name>
</gene>
<reference evidence="3 4" key="1">
    <citation type="journal article" date="2023" name="Microbiol. Spectr.">
        <title>Symbiosis of Carpenter Bees with Uncharacterized Lactic Acid Bacteria Showing NAD Auxotrophy.</title>
        <authorList>
            <person name="Kawasaki S."/>
            <person name="Ozawa K."/>
            <person name="Mori T."/>
            <person name="Yamamoto A."/>
            <person name="Ito M."/>
            <person name="Ohkuma M."/>
            <person name="Sakamoto M."/>
            <person name="Matsutani M."/>
        </authorList>
    </citation>
    <scope>NUCLEOTIDE SEQUENCE [LARGE SCALE GENOMIC DNA]</scope>
    <source>
        <strain evidence="3 4">KimC2</strain>
    </source>
</reference>
<dbReference type="SUPFAM" id="SSF81301">
    <property type="entry name" value="Nucleotidyltransferase"/>
    <property type="match status" value="1"/>
</dbReference>
<evidence type="ECO:0000256" key="1">
    <source>
        <dbReference type="ARBA" id="ARBA00004976"/>
    </source>
</evidence>
<dbReference type="Gene3D" id="3.30.460.10">
    <property type="entry name" value="Beta Polymerase, domain 2"/>
    <property type="match status" value="1"/>
</dbReference>
<dbReference type="InterPro" id="IPR052366">
    <property type="entry name" value="GTP_Pyrophosphokinase"/>
</dbReference>
<proteinExistence type="predicted"/>
<dbReference type="AlphaFoldDB" id="A0AAU9DKJ8"/>
<feature type="domain" description="RelA/SpoT" evidence="2">
    <location>
        <begin position="72"/>
        <end position="195"/>
    </location>
</feature>
<dbReference type="Pfam" id="PF04607">
    <property type="entry name" value="RelA_SpoT"/>
    <property type="match status" value="1"/>
</dbReference>
<dbReference type="InterPro" id="IPR007685">
    <property type="entry name" value="RelA_SpoT"/>
</dbReference>
<dbReference type="SMART" id="SM00954">
    <property type="entry name" value="RelA_SpoT"/>
    <property type="match status" value="1"/>
</dbReference>
<dbReference type="PANTHER" id="PTHR47837">
    <property type="entry name" value="GTP PYROPHOSPHOKINASE YJBM"/>
    <property type="match status" value="1"/>
</dbReference>
<dbReference type="InterPro" id="IPR043519">
    <property type="entry name" value="NT_sf"/>
</dbReference>
<protein>
    <submittedName>
        <fullName evidence="3">GTP pyrophosphokinase</fullName>
    </submittedName>
</protein>
<accession>A0AAU9DKJ8</accession>
<keyword evidence="4" id="KW-1185">Reference proteome</keyword>
<comment type="pathway">
    <text evidence="1">Purine metabolism; ppGpp biosynthesis; ppGpp from GTP: step 1/2.</text>
</comment>
<organism evidence="3 4">
    <name type="scientific">Xylocopilactobacillus apis</name>
    <dbReference type="NCBI Taxonomy" id="2932183"/>
    <lineage>
        <taxon>Bacteria</taxon>
        <taxon>Bacillati</taxon>
        <taxon>Bacillota</taxon>
        <taxon>Bacilli</taxon>
        <taxon>Lactobacillales</taxon>
        <taxon>Lactobacillaceae</taxon>
        <taxon>Xylocopilactobacillus</taxon>
    </lineage>
</organism>
<sequence>MINQRNNFINLSRIRQEFKHVISEDEMKNIESLVRMYQRYQAGANEIGTKLSNLDDDFRLTYDYAPIHSIEARMKSPESLMGKINRKKLPINVESIQNNIFDVAGIRVVTSYIDDAYSVADLLKQQSDITVIKEKDYIKNPKNNGYRSLHVIFSVPVFQTDGVYDIPVEVQFRTIGMDFWASLEHELVYKNNLDPKVKKQYQADLEVYAEELSNMDTKMREIFKDLYPQN</sequence>
<dbReference type="Proteomes" id="UP001321804">
    <property type="component" value="Chromosome"/>
</dbReference>
<evidence type="ECO:0000313" key="4">
    <source>
        <dbReference type="Proteomes" id="UP001321804"/>
    </source>
</evidence>
<evidence type="ECO:0000259" key="2">
    <source>
        <dbReference type="SMART" id="SM00954"/>
    </source>
</evidence>
<dbReference type="RefSeq" id="WP_317697850.1">
    <property type="nucleotide sequence ID" value="NZ_AP026801.1"/>
</dbReference>
<evidence type="ECO:0000313" key="3">
    <source>
        <dbReference type="EMBL" id="BDR56014.1"/>
    </source>
</evidence>
<dbReference type="CDD" id="cd05399">
    <property type="entry name" value="NT_Rel-Spo_like"/>
    <property type="match status" value="1"/>
</dbReference>
<dbReference type="Gene3D" id="1.10.287.860">
    <property type="entry name" value="Nucleotidyltransferase"/>
    <property type="match status" value="1"/>
</dbReference>
<dbReference type="KEGG" id="xak:KIMC2_05760"/>